<keyword evidence="5" id="KW-0372">Hormone</keyword>
<comment type="similarity">
    <text evidence="3">Belongs to the arthropod CHH/MIH/GIH/VIH hormone family.</text>
</comment>
<reference evidence="9 10" key="1">
    <citation type="journal article" date="2017" name="Gigascience">
        <title>Draft genome of the honey bee ectoparasitic mite, Tropilaelaps mercedesae, is shaped by the parasitic life history.</title>
        <authorList>
            <person name="Dong X."/>
            <person name="Armstrong S.D."/>
            <person name="Xia D."/>
            <person name="Makepeace B.L."/>
            <person name="Darby A.C."/>
            <person name="Kadowaki T."/>
        </authorList>
    </citation>
    <scope>NUCLEOTIDE SEQUENCE [LARGE SCALE GENOMIC DNA]</scope>
    <source>
        <strain evidence="9">Wuxi-XJTLU</strain>
    </source>
</reference>
<feature type="disulfide bond" evidence="7">
    <location>
        <begin position="38"/>
        <end position="74"/>
    </location>
</feature>
<feature type="disulfide bond" evidence="7">
    <location>
        <begin position="57"/>
        <end position="83"/>
    </location>
</feature>
<dbReference type="GO" id="GO:0007623">
    <property type="term" value="P:circadian rhythm"/>
    <property type="evidence" value="ECO:0007669"/>
    <property type="project" value="TreeGrafter"/>
</dbReference>
<evidence type="ECO:0000256" key="5">
    <source>
        <dbReference type="ARBA" id="ARBA00022702"/>
    </source>
</evidence>
<dbReference type="Gene3D" id="1.10.2010.10">
    <property type="entry name" value="Crustacean CHH/MIH/GIH neurohormone"/>
    <property type="match status" value="1"/>
</dbReference>
<comment type="function">
    <text evidence="1">May increase the toxicity of alpha-latrotoxin and/or other venom components. Is non-toxic to mice and to the cockroach Periplaneta americana.</text>
</comment>
<keyword evidence="4" id="KW-0964">Secreted</keyword>
<dbReference type="Pfam" id="PF01147">
    <property type="entry name" value="Crust_neurohorm"/>
    <property type="match status" value="1"/>
</dbReference>
<dbReference type="PANTHER" id="PTHR35981:SF2">
    <property type="entry name" value="ION TRANSPORT PEPTIDE, ISOFORM C"/>
    <property type="match status" value="1"/>
</dbReference>
<feature type="signal peptide" evidence="8">
    <location>
        <begin position="1"/>
        <end position="25"/>
    </location>
</feature>
<dbReference type="InterPro" id="IPR035957">
    <property type="entry name" value="Crust_neurohorm_sf"/>
</dbReference>
<feature type="disulfide bond" evidence="7">
    <location>
        <begin position="54"/>
        <end position="70"/>
    </location>
</feature>
<evidence type="ECO:0000256" key="2">
    <source>
        <dbReference type="ARBA" id="ARBA00004613"/>
    </source>
</evidence>
<comment type="caution">
    <text evidence="9">The sequence shown here is derived from an EMBL/GenBank/DDBJ whole genome shotgun (WGS) entry which is preliminary data.</text>
</comment>
<keyword evidence="6 7" id="KW-1015">Disulfide bond</keyword>
<dbReference type="GO" id="GO:0005576">
    <property type="term" value="C:extracellular region"/>
    <property type="evidence" value="ECO:0007669"/>
    <property type="project" value="UniProtKB-SubCell"/>
</dbReference>
<dbReference type="FunCoup" id="A0A1V9XRL3">
    <property type="interactions" value="21"/>
</dbReference>
<evidence type="ECO:0000256" key="4">
    <source>
        <dbReference type="ARBA" id="ARBA00022525"/>
    </source>
</evidence>
<dbReference type="AlphaFoldDB" id="A0A1V9XRL3"/>
<evidence type="ECO:0000256" key="6">
    <source>
        <dbReference type="ARBA" id="ARBA00023157"/>
    </source>
</evidence>
<protein>
    <submittedName>
        <fullName evidence="9">Prepro ion transport peptide</fullName>
    </submittedName>
</protein>
<dbReference type="EMBL" id="MNPL01005262">
    <property type="protein sequence ID" value="OQR76135.1"/>
    <property type="molecule type" value="Genomic_DNA"/>
</dbReference>
<dbReference type="InterPro" id="IPR001166">
    <property type="entry name" value="Hyperglycemic"/>
</dbReference>
<dbReference type="SUPFAM" id="SSF81778">
    <property type="entry name" value="Crustacean CHH/MIH/GIH neurohormone"/>
    <property type="match status" value="1"/>
</dbReference>
<evidence type="ECO:0000313" key="9">
    <source>
        <dbReference type="EMBL" id="OQR76135.1"/>
    </source>
</evidence>
<sequence length="108" mass="12535">MEFQLISSFCVTLLIGAVLNPGAEAWSLHKRSFLQMGCKGEFVPSYFARLDRVCEECYQMYRKPFILEVCRSDCYRSEAFLQCTDALMLHKEKEILESMRNQLYGIAS</sequence>
<gene>
    <name evidence="9" type="ORF">BIW11_07972</name>
</gene>
<comment type="subcellular location">
    <subcellularLocation>
        <location evidence="2">Secreted</location>
    </subcellularLocation>
</comment>
<evidence type="ECO:0000256" key="8">
    <source>
        <dbReference type="SAM" id="SignalP"/>
    </source>
</evidence>
<organism evidence="9 10">
    <name type="scientific">Tropilaelaps mercedesae</name>
    <dbReference type="NCBI Taxonomy" id="418985"/>
    <lineage>
        <taxon>Eukaryota</taxon>
        <taxon>Metazoa</taxon>
        <taxon>Ecdysozoa</taxon>
        <taxon>Arthropoda</taxon>
        <taxon>Chelicerata</taxon>
        <taxon>Arachnida</taxon>
        <taxon>Acari</taxon>
        <taxon>Parasitiformes</taxon>
        <taxon>Mesostigmata</taxon>
        <taxon>Gamasina</taxon>
        <taxon>Dermanyssoidea</taxon>
        <taxon>Laelapidae</taxon>
        <taxon>Tropilaelaps</taxon>
    </lineage>
</organism>
<dbReference type="PROSITE" id="PS01250">
    <property type="entry name" value="CHH_MIH_GIH"/>
    <property type="match status" value="1"/>
</dbReference>
<evidence type="ECO:0000256" key="3">
    <source>
        <dbReference type="ARBA" id="ARBA00005447"/>
    </source>
</evidence>
<dbReference type="GO" id="GO:0005184">
    <property type="term" value="F:neuropeptide hormone activity"/>
    <property type="evidence" value="ECO:0007669"/>
    <property type="project" value="InterPro"/>
</dbReference>
<dbReference type="InParanoid" id="A0A1V9XRL3"/>
<feature type="chain" id="PRO_5012325439" evidence="8">
    <location>
        <begin position="26"/>
        <end position="108"/>
    </location>
</feature>
<dbReference type="STRING" id="418985.A0A1V9XRL3"/>
<evidence type="ECO:0000256" key="7">
    <source>
        <dbReference type="PIRSR" id="PIRSR631098-51"/>
    </source>
</evidence>
<keyword evidence="8" id="KW-0732">Signal</keyword>
<dbReference type="InterPro" id="IPR018251">
    <property type="entry name" value="Crust_neurhormone_CS"/>
</dbReference>
<dbReference type="PRINTS" id="PR00550">
    <property type="entry name" value="HYPRGLYCEMIC"/>
</dbReference>
<keyword evidence="10" id="KW-1185">Reference proteome</keyword>
<proteinExistence type="inferred from homology"/>
<accession>A0A1V9XRL3</accession>
<evidence type="ECO:0000313" key="10">
    <source>
        <dbReference type="Proteomes" id="UP000192247"/>
    </source>
</evidence>
<dbReference type="OrthoDB" id="6365952at2759"/>
<dbReference type="Proteomes" id="UP000192247">
    <property type="component" value="Unassembled WGS sequence"/>
</dbReference>
<evidence type="ECO:0000256" key="1">
    <source>
        <dbReference type="ARBA" id="ARBA00003845"/>
    </source>
</evidence>
<name>A0A1V9XRL3_9ACAR</name>
<dbReference type="PANTHER" id="PTHR35981">
    <property type="entry name" value="ION TRANSPORT PEPTIDE, ISOFORM C"/>
    <property type="match status" value="1"/>
</dbReference>
<dbReference type="InterPro" id="IPR031098">
    <property type="entry name" value="Crust_neurohorm"/>
</dbReference>